<dbReference type="AlphaFoldDB" id="A0A4T3EZJ6"/>
<evidence type="ECO:0000313" key="2">
    <source>
        <dbReference type="EMBL" id="TIX50192.1"/>
    </source>
</evidence>
<accession>A0A4T3EZJ6</accession>
<evidence type="ECO:0000259" key="1">
    <source>
        <dbReference type="Pfam" id="PF06904"/>
    </source>
</evidence>
<evidence type="ECO:0000313" key="3">
    <source>
        <dbReference type="Proteomes" id="UP000309389"/>
    </source>
</evidence>
<gene>
    <name evidence="2" type="ORF">E5222_07830</name>
</gene>
<sequence>MKFSRRIGRFRLDRIVILILLLAAGALAMRGWLQENPQHNPWAPLEIAHPIGWATASKLDGLRSDATACRAVLDRGGVAYSGLPPSGEGECSRPDRTVLTGGSLAPADPQMTCIVATAYEVWMRHTVQPAAQEIFGSEVRQVQHLGTYNCRRIGGGDAGSWSEHASGNAIDIAAFVLEDGRRVSVLGDWEGEDAEAQFLRRVRDGACGTYATVLSPDYNFAHADHFHFDQADRMIGGVCR</sequence>
<proteinExistence type="predicted"/>
<organism evidence="2 3">
    <name type="scientific">Alteraurantiacibacter aquimixticola</name>
    <dbReference type="NCBI Taxonomy" id="2489173"/>
    <lineage>
        <taxon>Bacteria</taxon>
        <taxon>Pseudomonadati</taxon>
        <taxon>Pseudomonadota</taxon>
        <taxon>Alphaproteobacteria</taxon>
        <taxon>Sphingomonadales</taxon>
        <taxon>Erythrobacteraceae</taxon>
        <taxon>Alteraurantiacibacter</taxon>
    </lineage>
</organism>
<dbReference type="Proteomes" id="UP000309389">
    <property type="component" value="Unassembled WGS sequence"/>
</dbReference>
<protein>
    <submittedName>
        <fullName evidence="2">Extensin family protein</fullName>
    </submittedName>
</protein>
<dbReference type="Pfam" id="PF06904">
    <property type="entry name" value="Extensin-like_C"/>
    <property type="match status" value="1"/>
</dbReference>
<dbReference type="OrthoDB" id="9809788at2"/>
<reference evidence="2 3" key="1">
    <citation type="submission" date="2019-04" db="EMBL/GenBank/DDBJ databases">
        <title>Altererythrobacter aquimixticola sp. nov., isolated from sediment of junction between the ocean and a freshwater spring.</title>
        <authorList>
            <person name="Yoon J.-H."/>
        </authorList>
    </citation>
    <scope>NUCLEOTIDE SEQUENCE [LARGE SCALE GENOMIC DNA]</scope>
    <source>
        <strain evidence="2 3">SSKS-13</strain>
    </source>
</reference>
<feature type="domain" description="Extensin-like C-terminal" evidence="1">
    <location>
        <begin position="68"/>
        <end position="240"/>
    </location>
</feature>
<dbReference type="InterPro" id="IPR009683">
    <property type="entry name" value="Extensin-like_C"/>
</dbReference>
<comment type="caution">
    <text evidence="2">The sequence shown here is derived from an EMBL/GenBank/DDBJ whole genome shotgun (WGS) entry which is preliminary data.</text>
</comment>
<dbReference type="RefSeq" id="WP_136693212.1">
    <property type="nucleotide sequence ID" value="NZ_SSHH01000002.1"/>
</dbReference>
<keyword evidence="3" id="KW-1185">Reference proteome</keyword>
<name>A0A4T3EZJ6_9SPHN</name>
<dbReference type="EMBL" id="SSHH01000002">
    <property type="protein sequence ID" value="TIX50192.1"/>
    <property type="molecule type" value="Genomic_DNA"/>
</dbReference>